<keyword evidence="2" id="KW-1185">Reference proteome</keyword>
<evidence type="ECO:0000313" key="1">
    <source>
        <dbReference type="EMBL" id="URD89766.1"/>
    </source>
</evidence>
<dbReference type="AlphaFoldDB" id="A0A9E7F8D8"/>
<evidence type="ECO:0000313" key="2">
    <source>
        <dbReference type="Proteomes" id="UP001055439"/>
    </source>
</evidence>
<sequence>MKTLQALLQHIQENTAEVGPAGWSASQLYGNSIIATTAKGIPLSEIVFLCDQGTDWAAHHRLIGGGCQRNDLCQPRNTGVTSPPI</sequence>
<reference evidence="1" key="1">
    <citation type="submission" date="2022-05" db="EMBL/GenBank/DDBJ databases">
        <title>The Musa troglodytarum L. genome provides insights into the mechanism of non-climacteric behaviour and enrichment of carotenoids.</title>
        <authorList>
            <person name="Wang J."/>
        </authorList>
    </citation>
    <scope>NUCLEOTIDE SEQUENCE</scope>
    <source>
        <tissue evidence="1">Leaf</tissue>
    </source>
</reference>
<gene>
    <name evidence="1" type="ORF">MUK42_20352</name>
</gene>
<accession>A0A9E7F8D8</accession>
<proteinExistence type="predicted"/>
<name>A0A9E7F8D8_9LILI</name>
<dbReference type="EMBL" id="CP097504">
    <property type="protein sequence ID" value="URD89766.1"/>
    <property type="molecule type" value="Genomic_DNA"/>
</dbReference>
<organism evidence="1 2">
    <name type="scientific">Musa troglodytarum</name>
    <name type="common">fe'i banana</name>
    <dbReference type="NCBI Taxonomy" id="320322"/>
    <lineage>
        <taxon>Eukaryota</taxon>
        <taxon>Viridiplantae</taxon>
        <taxon>Streptophyta</taxon>
        <taxon>Embryophyta</taxon>
        <taxon>Tracheophyta</taxon>
        <taxon>Spermatophyta</taxon>
        <taxon>Magnoliopsida</taxon>
        <taxon>Liliopsida</taxon>
        <taxon>Zingiberales</taxon>
        <taxon>Musaceae</taxon>
        <taxon>Musa</taxon>
    </lineage>
</organism>
<protein>
    <submittedName>
        <fullName evidence="1">Uncharacterized protein</fullName>
    </submittedName>
</protein>
<dbReference type="Proteomes" id="UP001055439">
    <property type="component" value="Chromosome 2"/>
</dbReference>